<proteinExistence type="predicted"/>
<dbReference type="Pfam" id="PF09835">
    <property type="entry name" value="DUF2062"/>
    <property type="match status" value="1"/>
</dbReference>
<keyword evidence="1" id="KW-0472">Membrane</keyword>
<sequence length="185" mass="20543">MARWRLPGWIARHIPTRESIEKHRLLRPFAHHLGKPDLWHFNHRSVPRGVAIGLGIGVIIPFMHTFVAAIFAIPARANVVLAAAFTLVVNPLTIPPMYWAAYRIGRWELHYDALVTDPETARQASGEFARLLFWIHEASGPIALGIVTLALSAAAIGYVASALAWRAWLWRRKPADEAGAPAGEI</sequence>
<feature type="transmembrane region" description="Helical" evidence="1">
    <location>
        <begin position="79"/>
        <end position="101"/>
    </location>
</feature>
<organism evidence="3 4">
    <name type="scientific">Allosphingosinicella ginsenosidimutans</name>
    <dbReference type="NCBI Taxonomy" id="1176539"/>
    <lineage>
        <taxon>Bacteria</taxon>
        <taxon>Pseudomonadati</taxon>
        <taxon>Pseudomonadota</taxon>
        <taxon>Alphaproteobacteria</taxon>
        <taxon>Sphingomonadales</taxon>
        <taxon>Sphingomonadaceae</taxon>
        <taxon>Allosphingosinicella</taxon>
    </lineage>
</organism>
<keyword evidence="1" id="KW-1133">Transmembrane helix</keyword>
<feature type="transmembrane region" description="Helical" evidence="1">
    <location>
        <begin position="50"/>
        <end position="72"/>
    </location>
</feature>
<dbReference type="AlphaFoldDB" id="A0A5C6TVB8"/>
<feature type="transmembrane region" description="Helical" evidence="1">
    <location>
        <begin position="142"/>
        <end position="165"/>
    </location>
</feature>
<feature type="domain" description="DUF2062" evidence="2">
    <location>
        <begin position="26"/>
        <end position="172"/>
    </location>
</feature>
<dbReference type="Proteomes" id="UP000321249">
    <property type="component" value="Unassembled WGS sequence"/>
</dbReference>
<dbReference type="RefSeq" id="WP_147043837.1">
    <property type="nucleotide sequence ID" value="NZ_BAABIR010000001.1"/>
</dbReference>
<keyword evidence="4" id="KW-1185">Reference proteome</keyword>
<keyword evidence="1" id="KW-0812">Transmembrane</keyword>
<evidence type="ECO:0000259" key="2">
    <source>
        <dbReference type="Pfam" id="PF09835"/>
    </source>
</evidence>
<dbReference type="OrthoDB" id="7390525at2"/>
<evidence type="ECO:0000256" key="1">
    <source>
        <dbReference type="SAM" id="Phobius"/>
    </source>
</evidence>
<dbReference type="PANTHER" id="PTHR40547:SF1">
    <property type="entry name" value="SLL0298 PROTEIN"/>
    <property type="match status" value="1"/>
</dbReference>
<protein>
    <submittedName>
        <fullName evidence="3">DUF2062 domain-containing protein</fullName>
    </submittedName>
</protein>
<evidence type="ECO:0000313" key="4">
    <source>
        <dbReference type="Proteomes" id="UP000321249"/>
    </source>
</evidence>
<comment type="caution">
    <text evidence="3">The sequence shown here is derived from an EMBL/GenBank/DDBJ whole genome shotgun (WGS) entry which is preliminary data.</text>
</comment>
<gene>
    <name evidence="3" type="ORF">FRZ32_12575</name>
</gene>
<reference evidence="3 4" key="1">
    <citation type="journal article" date="2015" name="J. Microbiol.">
        <title>Sphingosinicella ginsenosidimutans sp. nov., with ginsenoside converting activity.</title>
        <authorList>
            <person name="Kim J.K."/>
            <person name="Kang M.S."/>
            <person name="Park S.C."/>
            <person name="Kim K.M."/>
            <person name="Choi K."/>
            <person name="Yoon M.H."/>
            <person name="Im W.T."/>
        </authorList>
    </citation>
    <scope>NUCLEOTIDE SEQUENCE [LARGE SCALE GENOMIC DNA]</scope>
    <source>
        <strain evidence="3 4">BS-11</strain>
    </source>
</reference>
<dbReference type="PANTHER" id="PTHR40547">
    <property type="entry name" value="SLL0298 PROTEIN"/>
    <property type="match status" value="1"/>
</dbReference>
<dbReference type="InterPro" id="IPR018639">
    <property type="entry name" value="DUF2062"/>
</dbReference>
<evidence type="ECO:0000313" key="3">
    <source>
        <dbReference type="EMBL" id="TXC64414.1"/>
    </source>
</evidence>
<dbReference type="EMBL" id="VOQQ01000001">
    <property type="protein sequence ID" value="TXC64414.1"/>
    <property type="molecule type" value="Genomic_DNA"/>
</dbReference>
<accession>A0A5C6TVB8</accession>
<name>A0A5C6TVB8_9SPHN</name>